<dbReference type="PROSITE" id="PS51257">
    <property type="entry name" value="PROKAR_LIPOPROTEIN"/>
    <property type="match status" value="1"/>
</dbReference>
<keyword evidence="3" id="KW-1185">Reference proteome</keyword>
<gene>
    <name evidence="2" type="ORF">FH603_2395</name>
</gene>
<reference evidence="2 3" key="1">
    <citation type="submission" date="2019-06" db="EMBL/GenBank/DDBJ databases">
        <title>Spirosoma utsteinense sp. nov. isolated from Antarctic ice-free soils.</title>
        <authorList>
            <person name="Tahon G."/>
        </authorList>
    </citation>
    <scope>NUCLEOTIDE SEQUENCE [LARGE SCALE GENOMIC DNA]</scope>
    <source>
        <strain evidence="2 3">LMG 31447</strain>
    </source>
</reference>
<organism evidence="2 3">
    <name type="scientific">Spirosoma utsteinense</name>
    <dbReference type="NCBI Taxonomy" id="2585773"/>
    <lineage>
        <taxon>Bacteria</taxon>
        <taxon>Pseudomonadati</taxon>
        <taxon>Bacteroidota</taxon>
        <taxon>Cytophagia</taxon>
        <taxon>Cytophagales</taxon>
        <taxon>Cytophagaceae</taxon>
        <taxon>Spirosoma</taxon>
    </lineage>
</organism>
<dbReference type="Proteomes" id="UP000700732">
    <property type="component" value="Unassembled WGS sequence"/>
</dbReference>
<proteinExistence type="predicted"/>
<dbReference type="RefSeq" id="WP_235985407.1">
    <property type="nucleotide sequence ID" value="NZ_VFIA01000012.1"/>
</dbReference>
<evidence type="ECO:0000313" key="2">
    <source>
        <dbReference type="EMBL" id="MBC3791886.1"/>
    </source>
</evidence>
<evidence type="ECO:0008006" key="4">
    <source>
        <dbReference type="Google" id="ProtNLM"/>
    </source>
</evidence>
<comment type="caution">
    <text evidence="2">The sequence shown here is derived from an EMBL/GenBank/DDBJ whole genome shotgun (WGS) entry which is preliminary data.</text>
</comment>
<sequence>MSTQRKKVMISGALALFVLLGVLVSGCEPKAGDPGPQGEAGALGPKGDTGAQGPKGDIGTANVIYSPWTSVSFSGSGTLYNGTLTAPKITQEAVDKADIRVYWSESGRVLTLPYAESIGSTTYTVHQRIYVGRVDFRASYALSTQQFRYVIIPGGTPSGRLAGVDLTNYAAVKEAFNIPD</sequence>
<feature type="region of interest" description="Disordered" evidence="1">
    <location>
        <begin position="31"/>
        <end position="53"/>
    </location>
</feature>
<name>A0ABR6W5L3_9BACT</name>
<protein>
    <recommendedName>
        <fullName evidence="4">Collagen-like protein</fullName>
    </recommendedName>
</protein>
<evidence type="ECO:0000256" key="1">
    <source>
        <dbReference type="SAM" id="MobiDB-lite"/>
    </source>
</evidence>
<dbReference type="EMBL" id="VFIA01000012">
    <property type="protein sequence ID" value="MBC3791886.1"/>
    <property type="molecule type" value="Genomic_DNA"/>
</dbReference>
<evidence type="ECO:0000313" key="3">
    <source>
        <dbReference type="Proteomes" id="UP000700732"/>
    </source>
</evidence>
<accession>A0ABR6W5L3</accession>